<dbReference type="EMBL" id="CP041345">
    <property type="protein sequence ID" value="QKG78825.1"/>
    <property type="molecule type" value="Genomic_DNA"/>
</dbReference>
<reference evidence="1 2" key="1">
    <citation type="submission" date="2019-07" db="EMBL/GenBank/DDBJ databases">
        <title>Thalassofilum flectens gen. nov., sp. nov., a novel moderate thermophilic anaerobe from a shallow sea hot spring in Kunashir Island (Russia), representing a new family in the order Bacteroidales, and proposal of Thalassofilacea fam. nov.</title>
        <authorList>
            <person name="Kochetkova T.V."/>
            <person name="Podosokorskaya O.A."/>
            <person name="Novikov A."/>
            <person name="Elcheninov A.G."/>
            <person name="Toshchakov S.V."/>
            <person name="Kublanov I.V."/>
        </authorList>
    </citation>
    <scope>NUCLEOTIDE SEQUENCE [LARGE SCALE GENOMIC DNA]</scope>
    <source>
        <strain evidence="1 2">38-H</strain>
    </source>
</reference>
<dbReference type="InterPro" id="IPR015867">
    <property type="entry name" value="N-reg_PII/ATP_PRibTrfase_C"/>
</dbReference>
<accession>A0A7D4CPJ0</accession>
<keyword evidence="2" id="KW-1185">Reference proteome</keyword>
<dbReference type="NCBIfam" id="NF045581">
    <property type="entry name" value="PG0541_fam"/>
    <property type="match status" value="1"/>
</dbReference>
<dbReference type="AlphaFoldDB" id="A0A7D4CPJ0"/>
<dbReference type="RefSeq" id="WP_173072340.1">
    <property type="nucleotide sequence ID" value="NZ_CP041345.1"/>
</dbReference>
<protein>
    <recommendedName>
        <fullName evidence="3">DUF3240 domain-containing protein</fullName>
    </recommendedName>
</protein>
<name>A0A7D4CPJ0_9BACT</name>
<organism evidence="1 2">
    <name type="scientific">Tenuifilum thalassicum</name>
    <dbReference type="NCBI Taxonomy" id="2590900"/>
    <lineage>
        <taxon>Bacteria</taxon>
        <taxon>Pseudomonadati</taxon>
        <taxon>Bacteroidota</taxon>
        <taxon>Bacteroidia</taxon>
        <taxon>Bacteroidales</taxon>
        <taxon>Tenuifilaceae</taxon>
        <taxon>Tenuifilum</taxon>
    </lineage>
</organism>
<proteinExistence type="predicted"/>
<dbReference type="Gene3D" id="3.30.70.120">
    <property type="match status" value="1"/>
</dbReference>
<dbReference type="KEGG" id="ttz:FHG85_00585"/>
<sequence length="101" mass="11960">MKMIYCTCNVAVLEPLLKLLDENNVRDFQVVEQVTAKNKKGDHRFNNPVWPGYNSTVFIQITEDEKAKMVMQKIREFNRNAFNDNELVTACMWTIEDYFFD</sequence>
<evidence type="ECO:0008006" key="3">
    <source>
        <dbReference type="Google" id="ProtNLM"/>
    </source>
</evidence>
<gene>
    <name evidence="1" type="ORF">FHG85_00585</name>
</gene>
<evidence type="ECO:0000313" key="2">
    <source>
        <dbReference type="Proteomes" id="UP000500961"/>
    </source>
</evidence>
<dbReference type="Proteomes" id="UP000500961">
    <property type="component" value="Chromosome"/>
</dbReference>
<evidence type="ECO:0000313" key="1">
    <source>
        <dbReference type="EMBL" id="QKG78825.1"/>
    </source>
</evidence>